<feature type="non-terminal residue" evidence="1">
    <location>
        <position position="69"/>
    </location>
</feature>
<reference evidence="1" key="1">
    <citation type="journal article" date="2015" name="Nature">
        <title>Complex archaea that bridge the gap between prokaryotes and eukaryotes.</title>
        <authorList>
            <person name="Spang A."/>
            <person name="Saw J.H."/>
            <person name="Jorgensen S.L."/>
            <person name="Zaremba-Niedzwiedzka K."/>
            <person name="Martijn J."/>
            <person name="Lind A.E."/>
            <person name="van Eijk R."/>
            <person name="Schleper C."/>
            <person name="Guy L."/>
            <person name="Ettema T.J."/>
        </authorList>
    </citation>
    <scope>NUCLEOTIDE SEQUENCE</scope>
</reference>
<accession>A0A0F9A4Y1</accession>
<dbReference type="EMBL" id="LAZR01056697">
    <property type="protein sequence ID" value="KKK73639.1"/>
    <property type="molecule type" value="Genomic_DNA"/>
</dbReference>
<organism evidence="1">
    <name type="scientific">marine sediment metagenome</name>
    <dbReference type="NCBI Taxonomy" id="412755"/>
    <lineage>
        <taxon>unclassified sequences</taxon>
        <taxon>metagenomes</taxon>
        <taxon>ecological metagenomes</taxon>
    </lineage>
</organism>
<sequence length="69" mass="7949">MNPKNITFEPYSAILERLERGRDFFLETLQRRDFLGALGTSKNDINKKFLRKIVIGEKARIPNSALLAI</sequence>
<dbReference type="AlphaFoldDB" id="A0A0F9A4Y1"/>
<comment type="caution">
    <text evidence="1">The sequence shown here is derived from an EMBL/GenBank/DDBJ whole genome shotgun (WGS) entry which is preliminary data.</text>
</comment>
<protein>
    <submittedName>
        <fullName evidence="1">Uncharacterized protein</fullName>
    </submittedName>
</protein>
<proteinExistence type="predicted"/>
<gene>
    <name evidence="1" type="ORF">LCGC14_2891850</name>
</gene>
<evidence type="ECO:0000313" key="1">
    <source>
        <dbReference type="EMBL" id="KKK73639.1"/>
    </source>
</evidence>
<name>A0A0F9A4Y1_9ZZZZ</name>